<dbReference type="Pfam" id="PF07661">
    <property type="entry name" value="MORN_2"/>
    <property type="match status" value="7"/>
</dbReference>
<name>A0ABS3AS46_9BACT</name>
<dbReference type="Proteomes" id="UP000722121">
    <property type="component" value="Unassembled WGS sequence"/>
</dbReference>
<reference evidence="1 2" key="1">
    <citation type="submission" date="2021-02" db="EMBL/GenBank/DDBJ databases">
        <title>Activity-based single-cell genomes from oceanic crustal fluid captures similar information to metagenomic and metatranscriptomic surveys with orders of magnitude less sampling.</title>
        <authorList>
            <person name="D'Angelo T.S."/>
            <person name="Orcutt B.N."/>
        </authorList>
    </citation>
    <scope>NUCLEOTIDE SEQUENCE [LARGE SCALE GENOMIC DNA]</scope>
    <source>
        <strain evidence="1">AH-315-G07</strain>
    </source>
</reference>
<keyword evidence="2" id="KW-1185">Reference proteome</keyword>
<gene>
    <name evidence="1" type="ORF">JYU14_03805</name>
</gene>
<dbReference type="InterPro" id="IPR011652">
    <property type="entry name" value="MORN_2"/>
</dbReference>
<dbReference type="Gene3D" id="3.90.930.1">
    <property type="match status" value="4"/>
</dbReference>
<dbReference type="EMBL" id="JAFITR010000080">
    <property type="protein sequence ID" value="MBN4067190.1"/>
    <property type="molecule type" value="Genomic_DNA"/>
</dbReference>
<evidence type="ECO:0000313" key="2">
    <source>
        <dbReference type="Proteomes" id="UP000722121"/>
    </source>
</evidence>
<sequence>MKRNPLSTLNLKRLCCLCGIGGSLFFFSLVGQDKDVHLPDLPSMLDPSDLSAEQTTAPAMEIPDVDKTREVSFYSNGKIHSVTEMVRHKEPGSEAMPHGSYAAFFPDGQGKEIGQYSLGTKNGVWISAEENGNKSVGHYHLGQKAGEWKVLDKDDKVLLTEYYRNGQLNSTRTLFHPDGTVAIQQHYKDGKKHGLEEIIHSNGQKALAVEWLNGAKNGKFLLWDANGKRLVDGHYRIDVPDGQWAWKDGNGTVLHKTALKHGNGSHREYLHNLDPPVLAIERSYKNGKLDGKTTTYHANGKVELEQHFNEGKLDGDFVVYNEQGQKIQEGENEDGLPSGTWIEYFPPEQDKEEKTSEQPLRIKKKSIHQDNPNYTKVTEFSSNGEMEAEYTAKEGKPDGVITFYFPNKRVKSKGRLVNGNKEGAWEHFYEQGQRKAQELYVGGEQHGEYKEWHETKEDEAKEESDDSEPLLKTTGSLIAGKKDGLWVEHFPRGTIKSETNYAAGAMHGKQTEYWPLIPGEETQRIRAEGQYTMDKQDGKWASYYLNGNIQSEGSFVQGVQEGYAAEYYNAKKNGSAMAKRKGSYKNGRPVGKWEMFFPAGTLEQSLPFNDKGEIHGVLKTKYETDLLKQEFAFVEGKLHGVSKTYYPNEKRKSEMHYWGGHPDGSIEEYWESGKKKSNGFYRLGVPHKLWTWYSETGRKAGTSTFDNGNGMMKDFHPNGNQKSKVPLVNGRIEGKMTLWHTDGNLQAESTYVNGILEGATKTYHENGKIMRETTFSHGVPNGTAKTYYGNGNIETEKEFMQGIPNGLSKEYYANGQLKAQGKYYYGIHQDVWETYNHYGDLISRVTTSNGIPIDIELGPGAENSTFTE</sequence>
<organism evidence="1 2">
    <name type="scientific">Simkania negevensis</name>
    <dbReference type="NCBI Taxonomy" id="83561"/>
    <lineage>
        <taxon>Bacteria</taxon>
        <taxon>Pseudomonadati</taxon>
        <taxon>Chlamydiota</taxon>
        <taxon>Chlamydiia</taxon>
        <taxon>Parachlamydiales</taxon>
        <taxon>Simkaniaceae</taxon>
        <taxon>Simkania</taxon>
    </lineage>
</organism>
<protein>
    <submittedName>
        <fullName evidence="1">Toxin-antitoxin system YwqK family antitoxin</fullName>
    </submittedName>
</protein>
<dbReference type="Gene3D" id="2.20.110.10">
    <property type="entry name" value="Histone H3 K4-specific methyltransferase SET7/9 N-terminal domain"/>
    <property type="match status" value="4"/>
</dbReference>
<dbReference type="PANTHER" id="PTHR33706:SF1">
    <property type="entry name" value="TPR REPEAT PROTEIN"/>
    <property type="match status" value="1"/>
</dbReference>
<accession>A0ABS3AS46</accession>
<dbReference type="SUPFAM" id="SSF82185">
    <property type="entry name" value="Histone H3 K4-specific methyltransferase SET7/9 N-terminal domain"/>
    <property type="match status" value="6"/>
</dbReference>
<evidence type="ECO:0000313" key="1">
    <source>
        <dbReference type="EMBL" id="MBN4067190.1"/>
    </source>
</evidence>
<dbReference type="PANTHER" id="PTHR33706">
    <property type="entry name" value="MORN VARIANT REPEAT PROTEIN"/>
    <property type="match status" value="1"/>
</dbReference>
<proteinExistence type="predicted"/>
<comment type="caution">
    <text evidence="1">The sequence shown here is derived from an EMBL/GenBank/DDBJ whole genome shotgun (WGS) entry which is preliminary data.</text>
</comment>